<dbReference type="Pfam" id="PF00557">
    <property type="entry name" value="Peptidase_M24"/>
    <property type="match status" value="1"/>
</dbReference>
<dbReference type="PANTHER" id="PTHR46112:SF10">
    <property type="entry name" value="DIPEPTIDASE YKVY-RELATED"/>
    <property type="match status" value="1"/>
</dbReference>
<keyword evidence="2 5" id="KW-0479">Metal-binding</keyword>
<dbReference type="InterPro" id="IPR029149">
    <property type="entry name" value="Creatin/AminoP/Spt16_N"/>
</dbReference>
<dbReference type="InterPro" id="IPR036005">
    <property type="entry name" value="Creatinase/aminopeptidase-like"/>
</dbReference>
<sequence length="365" mass="40690">MDVLRVRQLKACEILKKSGYDKAIIGDPMSINYLTGIHIIPYERYYGLVLDAGTQELTMVNPSVDTGCMKGAVPEKTYLDEDGPADTIREVVGECTVLAVDKKYFSMRIGEIFHSLDCQIEDLGDCIAQLRMFKDETEIETMQFAAKIVDEAVAYVSDKIRPGMTEKELNMMLYTYMASYPGFITDEFIILVLAAANSANPHGVSGDYAFQEGDIVLMDFCAYYNYYWSDITRCLFVGKVGNPKLAEIYDIVLRANLTAIESVKPGVKASDVDRAARDVITNAGYGELFLHRTGHGLGLDVHEEPYITSASDLVLEEGMTFTIEPGIYIEGVGGVRIEDDILVTKDGCRTLTLRTKKLEDQIVRY</sequence>
<dbReference type="EMBL" id="CP102290">
    <property type="protein sequence ID" value="UWP60902.1"/>
    <property type="molecule type" value="Genomic_DNA"/>
</dbReference>
<proteinExistence type="inferred from homology"/>
<organism evidence="8 9">
    <name type="scientific">Ruminococcus gauvreauii</name>
    <dbReference type="NCBI Taxonomy" id="438033"/>
    <lineage>
        <taxon>Bacteria</taxon>
        <taxon>Bacillati</taxon>
        <taxon>Bacillota</taxon>
        <taxon>Clostridia</taxon>
        <taxon>Eubacteriales</taxon>
        <taxon>Oscillospiraceae</taxon>
        <taxon>Ruminococcus</taxon>
    </lineage>
</organism>
<evidence type="ECO:0000256" key="4">
    <source>
        <dbReference type="ARBA" id="ARBA00023211"/>
    </source>
</evidence>
<keyword evidence="8" id="KW-0031">Aminopeptidase</keyword>
<evidence type="ECO:0000259" key="7">
    <source>
        <dbReference type="Pfam" id="PF01321"/>
    </source>
</evidence>
<evidence type="ECO:0000313" key="9">
    <source>
        <dbReference type="Proteomes" id="UP001060164"/>
    </source>
</evidence>
<dbReference type="InterPro" id="IPR001131">
    <property type="entry name" value="Peptidase_M24B_aminopep-P_CS"/>
</dbReference>
<accession>A0ABY5VKI8</accession>
<keyword evidence="4" id="KW-0464">Manganese</keyword>
<keyword evidence="8" id="KW-0645">Protease</keyword>
<protein>
    <submittedName>
        <fullName evidence="8">Aminopeptidase P family protein</fullName>
    </submittedName>
</protein>
<feature type="domain" description="Peptidase M24" evidence="6">
    <location>
        <begin position="141"/>
        <end position="345"/>
    </location>
</feature>
<evidence type="ECO:0000256" key="5">
    <source>
        <dbReference type="RuleBase" id="RU000590"/>
    </source>
</evidence>
<dbReference type="RefSeq" id="WP_049898038.1">
    <property type="nucleotide sequence ID" value="NZ_CABLBR010000003.1"/>
</dbReference>
<dbReference type="PANTHER" id="PTHR46112">
    <property type="entry name" value="AMINOPEPTIDASE"/>
    <property type="match status" value="1"/>
</dbReference>
<dbReference type="Proteomes" id="UP001060164">
    <property type="component" value="Chromosome"/>
</dbReference>
<evidence type="ECO:0000313" key="8">
    <source>
        <dbReference type="EMBL" id="UWP60902.1"/>
    </source>
</evidence>
<dbReference type="InterPro" id="IPR050659">
    <property type="entry name" value="Peptidase_M24B"/>
</dbReference>
<dbReference type="GO" id="GO:0004177">
    <property type="term" value="F:aminopeptidase activity"/>
    <property type="evidence" value="ECO:0007669"/>
    <property type="project" value="UniProtKB-KW"/>
</dbReference>
<dbReference type="Gene3D" id="3.90.230.10">
    <property type="entry name" value="Creatinase/methionine aminopeptidase superfamily"/>
    <property type="match status" value="1"/>
</dbReference>
<dbReference type="CDD" id="cd01092">
    <property type="entry name" value="APP-like"/>
    <property type="match status" value="1"/>
</dbReference>
<dbReference type="InterPro" id="IPR000994">
    <property type="entry name" value="Pept_M24"/>
</dbReference>
<dbReference type="SUPFAM" id="SSF55920">
    <property type="entry name" value="Creatinase/aminopeptidase"/>
    <property type="match status" value="1"/>
</dbReference>
<comment type="similarity">
    <text evidence="1 5">Belongs to the peptidase M24B family.</text>
</comment>
<feature type="domain" description="Creatinase N-terminal" evidence="7">
    <location>
        <begin position="10"/>
        <end position="132"/>
    </location>
</feature>
<dbReference type="SUPFAM" id="SSF53092">
    <property type="entry name" value="Creatinase/prolidase N-terminal domain"/>
    <property type="match status" value="1"/>
</dbReference>
<dbReference type="Gene3D" id="3.40.350.10">
    <property type="entry name" value="Creatinase/prolidase N-terminal domain"/>
    <property type="match status" value="1"/>
</dbReference>
<keyword evidence="3" id="KW-0378">Hydrolase</keyword>
<reference evidence="8" key="1">
    <citation type="journal article" date="2022" name="Cell">
        <title>Design, construction, and in vivo augmentation of a complex gut microbiome.</title>
        <authorList>
            <person name="Cheng A.G."/>
            <person name="Ho P.Y."/>
            <person name="Aranda-Diaz A."/>
            <person name="Jain S."/>
            <person name="Yu F.B."/>
            <person name="Meng X."/>
            <person name="Wang M."/>
            <person name="Iakiviak M."/>
            <person name="Nagashima K."/>
            <person name="Zhao A."/>
            <person name="Murugkar P."/>
            <person name="Patil A."/>
            <person name="Atabakhsh K."/>
            <person name="Weakley A."/>
            <person name="Yan J."/>
            <person name="Brumbaugh A.R."/>
            <person name="Higginbottom S."/>
            <person name="Dimas A."/>
            <person name="Shiver A.L."/>
            <person name="Deutschbauer A."/>
            <person name="Neff N."/>
            <person name="Sonnenburg J.L."/>
            <person name="Huang K.C."/>
            <person name="Fischbach M.A."/>
        </authorList>
    </citation>
    <scope>NUCLEOTIDE SEQUENCE</scope>
    <source>
        <strain evidence="8">DSM 19829</strain>
    </source>
</reference>
<evidence type="ECO:0000259" key="6">
    <source>
        <dbReference type="Pfam" id="PF00557"/>
    </source>
</evidence>
<evidence type="ECO:0000256" key="1">
    <source>
        <dbReference type="ARBA" id="ARBA00008766"/>
    </source>
</evidence>
<gene>
    <name evidence="8" type="ORF">NQ502_07705</name>
</gene>
<dbReference type="Pfam" id="PF01321">
    <property type="entry name" value="Creatinase_N"/>
    <property type="match status" value="1"/>
</dbReference>
<evidence type="ECO:0000256" key="2">
    <source>
        <dbReference type="ARBA" id="ARBA00022723"/>
    </source>
</evidence>
<name>A0ABY5VKI8_9FIRM</name>
<evidence type="ECO:0000256" key="3">
    <source>
        <dbReference type="ARBA" id="ARBA00022801"/>
    </source>
</evidence>
<dbReference type="InterPro" id="IPR000587">
    <property type="entry name" value="Creatinase_N"/>
</dbReference>
<dbReference type="PROSITE" id="PS00491">
    <property type="entry name" value="PROLINE_PEPTIDASE"/>
    <property type="match status" value="1"/>
</dbReference>
<keyword evidence="9" id="KW-1185">Reference proteome</keyword>